<gene>
    <name evidence="1" type="ORF">S12H4_15169</name>
</gene>
<evidence type="ECO:0000313" key="1">
    <source>
        <dbReference type="EMBL" id="GAI86270.1"/>
    </source>
</evidence>
<organism evidence="1">
    <name type="scientific">marine sediment metagenome</name>
    <dbReference type="NCBI Taxonomy" id="412755"/>
    <lineage>
        <taxon>unclassified sequences</taxon>
        <taxon>metagenomes</taxon>
        <taxon>ecological metagenomes</taxon>
    </lineage>
</organism>
<comment type="caution">
    <text evidence="1">The sequence shown here is derived from an EMBL/GenBank/DDBJ whole genome shotgun (WGS) entry which is preliminary data.</text>
</comment>
<feature type="non-terminal residue" evidence="1">
    <location>
        <position position="1"/>
    </location>
</feature>
<reference evidence="1" key="1">
    <citation type="journal article" date="2014" name="Front. Microbiol.">
        <title>High frequency of phylogenetically diverse reductive dehalogenase-homologous genes in deep subseafloor sedimentary metagenomes.</title>
        <authorList>
            <person name="Kawai M."/>
            <person name="Futagami T."/>
            <person name="Toyoda A."/>
            <person name="Takaki Y."/>
            <person name="Nishi S."/>
            <person name="Hori S."/>
            <person name="Arai W."/>
            <person name="Tsubouchi T."/>
            <person name="Morono Y."/>
            <person name="Uchiyama I."/>
            <person name="Ito T."/>
            <person name="Fujiyama A."/>
            <person name="Inagaki F."/>
            <person name="Takami H."/>
        </authorList>
    </citation>
    <scope>NUCLEOTIDE SEQUENCE</scope>
    <source>
        <strain evidence="1">Expedition CK06-06</strain>
    </source>
</reference>
<dbReference type="AlphaFoldDB" id="X1TF93"/>
<protein>
    <submittedName>
        <fullName evidence="1">Uncharacterized protein</fullName>
    </submittedName>
</protein>
<dbReference type="EMBL" id="BARW01007271">
    <property type="protein sequence ID" value="GAI86270.1"/>
    <property type="molecule type" value="Genomic_DNA"/>
</dbReference>
<sequence>FQVFPVCYVKVVVGSGQDWPETCANWTIPTDGVDYGCDLWVEVTGLSMFSEQ</sequence>
<accession>X1TF93</accession>
<name>X1TF93_9ZZZZ</name>
<proteinExistence type="predicted"/>